<name>K0JXS3_SACES</name>
<evidence type="ECO:0000313" key="2">
    <source>
        <dbReference type="EMBL" id="CCH30941.1"/>
    </source>
</evidence>
<dbReference type="EMBL" id="HE804045">
    <property type="protein sequence ID" value="CCH30941.1"/>
    <property type="molecule type" value="Genomic_DNA"/>
</dbReference>
<dbReference type="Proteomes" id="UP000006281">
    <property type="component" value="Chromosome"/>
</dbReference>
<protein>
    <submittedName>
        <fullName evidence="2">Uncharacterized protein</fullName>
    </submittedName>
</protein>
<reference evidence="2 3" key="1">
    <citation type="journal article" date="2012" name="BMC Genomics">
        <title>Complete genome sequence of Saccharothrix espanaensis DSM 44229T and comparison to the other completely sequenced Pseudonocardiaceae.</title>
        <authorList>
            <person name="Strobel T."/>
            <person name="Al-Dilaimi A."/>
            <person name="Blom J."/>
            <person name="Gessner A."/>
            <person name="Kalinowski J."/>
            <person name="Luzhetska M."/>
            <person name="Puhler A."/>
            <person name="Szczepanowski R."/>
            <person name="Bechthold A."/>
            <person name="Ruckert C."/>
        </authorList>
    </citation>
    <scope>NUCLEOTIDE SEQUENCE [LARGE SCALE GENOMIC DNA]</scope>
    <source>
        <strain evidence="3">ATCC 51144 / DSM 44229 / JCM 9112 / NBRC 15066 / NRRL 15764</strain>
    </source>
</reference>
<organism evidence="2 3">
    <name type="scientific">Saccharothrix espanaensis (strain ATCC 51144 / DSM 44229 / JCM 9112 / NBRC 15066 / NRRL 15764)</name>
    <dbReference type="NCBI Taxonomy" id="1179773"/>
    <lineage>
        <taxon>Bacteria</taxon>
        <taxon>Bacillati</taxon>
        <taxon>Actinomycetota</taxon>
        <taxon>Actinomycetes</taxon>
        <taxon>Pseudonocardiales</taxon>
        <taxon>Pseudonocardiaceae</taxon>
        <taxon>Saccharothrix</taxon>
    </lineage>
</organism>
<evidence type="ECO:0000256" key="1">
    <source>
        <dbReference type="SAM" id="MobiDB-lite"/>
    </source>
</evidence>
<dbReference type="BioCyc" id="SESP1179773:BN6_RS17665-MONOMER"/>
<evidence type="ECO:0000313" key="3">
    <source>
        <dbReference type="Proteomes" id="UP000006281"/>
    </source>
</evidence>
<dbReference type="KEGG" id="sesp:BN6_36460"/>
<dbReference type="AlphaFoldDB" id="K0JXS3"/>
<feature type="compositionally biased region" description="Low complexity" evidence="1">
    <location>
        <begin position="282"/>
        <end position="294"/>
    </location>
</feature>
<dbReference type="OrthoDB" id="5124265at2"/>
<sequence>MRITRTDGIEVGEWPHPERAALLEGRGAVLAWDVLGDAAPAARVHDPARAADWLWEAYGEQAAAGILGDAAEITARDWPEGRTLARLTWLEAWWPASAEAGVPALDPVVLLAERALATNAVEHLLDDEDATARALAAVPADPVVAGLSERLAALAEDYGIVLPAPVATRAEFALAAGGAAGVDGVTVHSGADPVDWALVPAGAVDAAADARWAVVRRGGGTFLDVVVPGGPRPDVPLAARFGPVDLPLEGTDDLGRRTGRAAVPPTVLLLPPAARRLTVYAPGFADPSDPSARPADPDAPARRAAIIAHARTRPDAPDATLTERLAGRR</sequence>
<feature type="region of interest" description="Disordered" evidence="1">
    <location>
        <begin position="282"/>
        <end position="329"/>
    </location>
</feature>
<dbReference type="RefSeq" id="WP_015101053.1">
    <property type="nucleotide sequence ID" value="NC_019673.1"/>
</dbReference>
<proteinExistence type="predicted"/>
<keyword evidence="3" id="KW-1185">Reference proteome</keyword>
<dbReference type="HOGENOM" id="CLU_743509_0_0_11"/>
<dbReference type="STRING" id="1179773.BN6_36460"/>
<gene>
    <name evidence="2" type="ordered locus">BN6_36460</name>
</gene>
<dbReference type="eggNOG" id="ENOG5033V64">
    <property type="taxonomic scope" value="Bacteria"/>
</dbReference>
<accession>K0JXS3</accession>
<dbReference type="PATRIC" id="fig|1179773.3.peg.3646"/>